<accession>A0A3M7Q524</accession>
<feature type="compositionally biased region" description="Polar residues" evidence="1">
    <location>
        <begin position="1"/>
        <end position="15"/>
    </location>
</feature>
<gene>
    <name evidence="2" type="ORF">BpHYR1_007714</name>
</gene>
<comment type="caution">
    <text evidence="2">The sequence shown here is derived from an EMBL/GenBank/DDBJ whole genome shotgun (WGS) entry which is preliminary data.</text>
</comment>
<feature type="region of interest" description="Disordered" evidence="1">
    <location>
        <begin position="1"/>
        <end position="22"/>
    </location>
</feature>
<dbReference type="Proteomes" id="UP000276133">
    <property type="component" value="Unassembled WGS sequence"/>
</dbReference>
<evidence type="ECO:0000256" key="1">
    <source>
        <dbReference type="SAM" id="MobiDB-lite"/>
    </source>
</evidence>
<feature type="non-terminal residue" evidence="2">
    <location>
        <position position="75"/>
    </location>
</feature>
<dbReference type="EMBL" id="REGN01007490">
    <property type="protein sequence ID" value="RNA06101.1"/>
    <property type="molecule type" value="Genomic_DNA"/>
</dbReference>
<sequence>MNFTAPYALQSSKKTSPGKLSKTHRISSSFMETIKASMAAHLNLNFQNFVPSHNFIKAITKSKFVNFKWDSASSR</sequence>
<dbReference type="AlphaFoldDB" id="A0A3M7Q524"/>
<organism evidence="2 3">
    <name type="scientific">Brachionus plicatilis</name>
    <name type="common">Marine rotifer</name>
    <name type="synonym">Brachionus muelleri</name>
    <dbReference type="NCBI Taxonomy" id="10195"/>
    <lineage>
        <taxon>Eukaryota</taxon>
        <taxon>Metazoa</taxon>
        <taxon>Spiralia</taxon>
        <taxon>Gnathifera</taxon>
        <taxon>Rotifera</taxon>
        <taxon>Eurotatoria</taxon>
        <taxon>Monogononta</taxon>
        <taxon>Pseudotrocha</taxon>
        <taxon>Ploima</taxon>
        <taxon>Brachionidae</taxon>
        <taxon>Brachionus</taxon>
    </lineage>
</organism>
<proteinExistence type="predicted"/>
<evidence type="ECO:0000313" key="3">
    <source>
        <dbReference type="Proteomes" id="UP000276133"/>
    </source>
</evidence>
<name>A0A3M7Q524_BRAPC</name>
<evidence type="ECO:0000313" key="2">
    <source>
        <dbReference type="EMBL" id="RNA06101.1"/>
    </source>
</evidence>
<protein>
    <submittedName>
        <fullName evidence="2">Uncharacterized protein</fullName>
    </submittedName>
</protein>
<reference evidence="2 3" key="1">
    <citation type="journal article" date="2018" name="Sci. Rep.">
        <title>Genomic signatures of local adaptation to the degree of environmental predictability in rotifers.</title>
        <authorList>
            <person name="Franch-Gras L."/>
            <person name="Hahn C."/>
            <person name="Garcia-Roger E.M."/>
            <person name="Carmona M.J."/>
            <person name="Serra M."/>
            <person name="Gomez A."/>
        </authorList>
    </citation>
    <scope>NUCLEOTIDE SEQUENCE [LARGE SCALE GENOMIC DNA]</scope>
    <source>
        <strain evidence="2">HYR1</strain>
    </source>
</reference>
<keyword evidence="3" id="KW-1185">Reference proteome</keyword>